<evidence type="ECO:0000259" key="1">
    <source>
        <dbReference type="Pfam" id="PF09651"/>
    </source>
</evidence>
<evidence type="ECO:0000313" key="3">
    <source>
        <dbReference type="Proteomes" id="UP000280307"/>
    </source>
</evidence>
<sequence length="375" mass="42008">MTTTRRLVLSTVGISLLLQHAETDERGILNQSANLQTMPEHETMLKTIMERARTTLQSSNLRLIRRRSAELNGLYALYQGQLSSNRHDIHLLVSSDTVLGQACVNLVADHLRGHNLIAQPIIPKKLTTATSDAFESGIKDLIHQCAEIIPGYTEQGYEVVFNLVGGFKALQGYLNTIGMFYADSILYLFENDDAEPLFIPRLPISIDREALTPYAVALARMAEADAFVPLSELGSLQRTLYEPCDQQALISQWGLLTWQQVRQDLLGGQLLPFPKLRYEPGFIRDYNNTHIAEHRVRLQRQLAVISAELLESDGNVAKLKSHGGIQYDNYVNKKIGNLPIGHFRISGDRRVSCIAHDGGLTLRHFGEHAYVNDNP</sequence>
<evidence type="ECO:0000313" key="2">
    <source>
        <dbReference type="EMBL" id="RRR76899.1"/>
    </source>
</evidence>
<dbReference type="AlphaFoldDB" id="A0A426U9H8"/>
<dbReference type="Proteomes" id="UP000280307">
    <property type="component" value="Unassembled WGS sequence"/>
</dbReference>
<dbReference type="Pfam" id="PF09651">
    <property type="entry name" value="Cas_APE2256"/>
    <property type="match status" value="1"/>
</dbReference>
<organism evidence="2 3">
    <name type="scientific">Candidatus Viridilinea halotolerans</name>
    <dbReference type="NCBI Taxonomy" id="2491704"/>
    <lineage>
        <taxon>Bacteria</taxon>
        <taxon>Bacillati</taxon>
        <taxon>Chloroflexota</taxon>
        <taxon>Chloroflexia</taxon>
        <taxon>Chloroflexales</taxon>
        <taxon>Chloroflexineae</taxon>
        <taxon>Oscillochloridaceae</taxon>
        <taxon>Candidatus Viridilinea</taxon>
    </lineage>
</organism>
<proteinExistence type="predicted"/>
<feature type="domain" description="CRISPR system ring nuclease SSO1393-like" evidence="1">
    <location>
        <begin position="66"/>
        <end position="201"/>
    </location>
</feature>
<protein>
    <submittedName>
        <fullName evidence="2">CRISPR-associated protein</fullName>
    </submittedName>
</protein>
<name>A0A426U9H8_9CHLR</name>
<dbReference type="Gene3D" id="3.40.50.10770">
    <property type="entry name" value="Hypothetical protein VC1899 like domain (Restriction endonuclease-like)"/>
    <property type="match status" value="1"/>
</dbReference>
<dbReference type="Gene3D" id="1.10.196.30">
    <property type="match status" value="1"/>
</dbReference>
<comment type="caution">
    <text evidence="2">The sequence shown here is derived from an EMBL/GenBank/DDBJ whole genome shotgun (WGS) entry which is preliminary data.</text>
</comment>
<gene>
    <name evidence="2" type="ORF">EI684_02220</name>
</gene>
<reference evidence="2 3" key="1">
    <citation type="submission" date="2018-12" db="EMBL/GenBank/DDBJ databases">
        <title>Genome Sequence of Candidatus Viridilinea halotolerans isolated from saline sulfide-rich spring.</title>
        <authorList>
            <person name="Grouzdev D.S."/>
            <person name="Burganskaya E.I."/>
            <person name="Krutkina M.S."/>
            <person name="Sukhacheva M.V."/>
            <person name="Gorlenko V.M."/>
        </authorList>
    </citation>
    <scope>NUCLEOTIDE SEQUENCE [LARGE SCALE GENOMIC DNA]</scope>
    <source>
        <strain evidence="2">Chok-6</strain>
    </source>
</reference>
<dbReference type="InterPro" id="IPR013442">
    <property type="entry name" value="SSO1393-like"/>
</dbReference>
<dbReference type="EMBL" id="RSAS01000090">
    <property type="protein sequence ID" value="RRR76899.1"/>
    <property type="molecule type" value="Genomic_DNA"/>
</dbReference>
<accession>A0A426U9H8</accession>